<dbReference type="Pfam" id="PF11162">
    <property type="entry name" value="DUF2946"/>
    <property type="match status" value="1"/>
</dbReference>
<accession>A0A8J4H9P4</accession>
<gene>
    <name evidence="1" type="ORF">ENY07_04235</name>
</gene>
<protein>
    <submittedName>
        <fullName evidence="1">DUF2946 domain-containing protein</fullName>
    </submittedName>
</protein>
<organism evidence="1">
    <name type="scientific">Acidicaldus sp</name>
    <dbReference type="NCBI Taxonomy" id="1872105"/>
    <lineage>
        <taxon>Bacteria</taxon>
        <taxon>Pseudomonadati</taxon>
        <taxon>Pseudomonadota</taxon>
        <taxon>Alphaproteobacteria</taxon>
        <taxon>Acetobacterales</taxon>
        <taxon>Acetobacteraceae</taxon>
        <taxon>Acidicaldus</taxon>
    </lineage>
</organism>
<dbReference type="EMBL" id="DTQM01000081">
    <property type="protein sequence ID" value="HGC42422.1"/>
    <property type="molecule type" value="Genomic_DNA"/>
</dbReference>
<sequence>MLAGGRMIGEPRRRRKPQPPSVTLAFCYRRFQDMAMSIARSWLLRGLAFLLLVQWGTAFTQCRALADPLQTGGICAAAPAGPDSTDKTPDRKTAAPHAVCPVCQILANVTLPPPPPFAPPREIVRIPPDTARLFTLTLAERANPQQPRAPPAFL</sequence>
<comment type="caution">
    <text evidence="1">The sequence shown here is derived from an EMBL/GenBank/DDBJ whole genome shotgun (WGS) entry which is preliminary data.</text>
</comment>
<dbReference type="AlphaFoldDB" id="A0A8J4H9P4"/>
<proteinExistence type="predicted"/>
<evidence type="ECO:0000313" key="1">
    <source>
        <dbReference type="EMBL" id="HGC42422.1"/>
    </source>
</evidence>
<name>A0A8J4H9P4_9PROT</name>
<reference evidence="1" key="1">
    <citation type="journal article" date="2020" name="mSystems">
        <title>Genome- and Community-Level Interaction Insights into Carbon Utilization and Element Cycling Functions of Hydrothermarchaeota in Hydrothermal Sediment.</title>
        <authorList>
            <person name="Zhou Z."/>
            <person name="Liu Y."/>
            <person name="Xu W."/>
            <person name="Pan J."/>
            <person name="Luo Z.H."/>
            <person name="Li M."/>
        </authorList>
    </citation>
    <scope>NUCLEOTIDE SEQUENCE</scope>
    <source>
        <strain evidence="1">SpSt-997</strain>
    </source>
</reference>
<dbReference type="InterPro" id="IPR021333">
    <property type="entry name" value="DUF2946"/>
</dbReference>